<proteinExistence type="predicted"/>
<protein>
    <submittedName>
        <fullName evidence="2">Uncharacterized protein</fullName>
    </submittedName>
</protein>
<dbReference type="AlphaFoldDB" id="A0A7I7QZZ7"/>
<feature type="region of interest" description="Disordered" evidence="1">
    <location>
        <begin position="27"/>
        <end position="63"/>
    </location>
</feature>
<dbReference type="KEGG" id="msei:MSEDJ_60270"/>
<dbReference type="RefSeq" id="WP_163801327.1">
    <property type="nucleotide sequence ID" value="NZ_AP022588.1"/>
</dbReference>
<evidence type="ECO:0000313" key="3">
    <source>
        <dbReference type="Proteomes" id="UP000467193"/>
    </source>
</evidence>
<organism evidence="2 3">
    <name type="scientific">Mycolicibacterium sediminis</name>
    <dbReference type="NCBI Taxonomy" id="1286180"/>
    <lineage>
        <taxon>Bacteria</taxon>
        <taxon>Bacillati</taxon>
        <taxon>Actinomycetota</taxon>
        <taxon>Actinomycetes</taxon>
        <taxon>Mycobacteriales</taxon>
        <taxon>Mycobacteriaceae</taxon>
        <taxon>Mycolicibacterium</taxon>
    </lineage>
</organism>
<accession>A0A7I7QZZ7</accession>
<name>A0A7I7QZZ7_9MYCO</name>
<evidence type="ECO:0000313" key="2">
    <source>
        <dbReference type="EMBL" id="BBY31931.1"/>
    </source>
</evidence>
<feature type="compositionally biased region" description="Low complexity" evidence="1">
    <location>
        <begin position="51"/>
        <end position="63"/>
    </location>
</feature>
<evidence type="ECO:0000256" key="1">
    <source>
        <dbReference type="SAM" id="MobiDB-lite"/>
    </source>
</evidence>
<keyword evidence="3" id="KW-1185">Reference proteome</keyword>
<dbReference type="EMBL" id="AP022588">
    <property type="protein sequence ID" value="BBY31931.1"/>
    <property type="molecule type" value="Genomic_DNA"/>
</dbReference>
<sequence>MVPNLQLTPDLGVGTLLGGAAALSQLPGRAPAAACDQPAEPARTAPPPAINPLNPLGLPRHPI</sequence>
<dbReference type="Proteomes" id="UP000467193">
    <property type="component" value="Chromosome"/>
</dbReference>
<gene>
    <name evidence="2" type="ORF">MSEDJ_60270</name>
</gene>
<reference evidence="2 3" key="1">
    <citation type="journal article" date="2019" name="Emerg. Microbes Infect.">
        <title>Comprehensive subspecies identification of 175 nontuberculous mycobacteria species based on 7547 genomic profiles.</title>
        <authorList>
            <person name="Matsumoto Y."/>
            <person name="Kinjo T."/>
            <person name="Motooka D."/>
            <person name="Nabeya D."/>
            <person name="Jung N."/>
            <person name="Uechi K."/>
            <person name="Horii T."/>
            <person name="Iida T."/>
            <person name="Fujita J."/>
            <person name="Nakamura S."/>
        </authorList>
    </citation>
    <scope>NUCLEOTIDE SEQUENCE [LARGE SCALE GENOMIC DNA]</scope>
    <source>
        <strain evidence="2 3">JCM 17899</strain>
    </source>
</reference>